<accession>D3AVP0</accession>
<dbReference type="Proteomes" id="UP000001396">
    <property type="component" value="Unassembled WGS sequence"/>
</dbReference>
<evidence type="ECO:0000313" key="1">
    <source>
        <dbReference type="EMBL" id="EFA86363.1"/>
    </source>
</evidence>
<dbReference type="EMBL" id="ADBJ01000002">
    <property type="protein sequence ID" value="EFA86363.1"/>
    <property type="molecule type" value="Genomic_DNA"/>
</dbReference>
<gene>
    <name evidence="1" type="ORF">PPL_00155</name>
</gene>
<comment type="caution">
    <text evidence="1">The sequence shown here is derived from an EMBL/GenBank/DDBJ whole genome shotgun (WGS) entry which is preliminary data.</text>
</comment>
<reference evidence="1 2" key="1">
    <citation type="journal article" date="2011" name="Genome Res.">
        <title>Phylogeny-wide analysis of social amoeba genomes highlights ancient origins for complex intercellular communication.</title>
        <authorList>
            <person name="Heidel A.J."/>
            <person name="Lawal H.M."/>
            <person name="Felder M."/>
            <person name="Schilde C."/>
            <person name="Helps N.R."/>
            <person name="Tunggal B."/>
            <person name="Rivero F."/>
            <person name="John U."/>
            <person name="Schleicher M."/>
            <person name="Eichinger L."/>
            <person name="Platzer M."/>
            <person name="Noegel A.A."/>
            <person name="Schaap P."/>
            <person name="Gloeckner G."/>
        </authorList>
    </citation>
    <scope>NUCLEOTIDE SEQUENCE [LARGE SCALE GENOMIC DNA]</scope>
    <source>
        <strain evidence="2">ATCC 26659 / Pp 5 / PN500</strain>
    </source>
</reference>
<evidence type="ECO:0000313" key="2">
    <source>
        <dbReference type="Proteomes" id="UP000001396"/>
    </source>
</evidence>
<dbReference type="GeneID" id="31355689"/>
<dbReference type="RefSeq" id="XP_020438468.1">
    <property type="nucleotide sequence ID" value="XM_020571194.1"/>
</dbReference>
<keyword evidence="2" id="KW-1185">Reference proteome</keyword>
<dbReference type="AlphaFoldDB" id="D3AVP0"/>
<proteinExistence type="predicted"/>
<organism evidence="1 2">
    <name type="scientific">Heterostelium pallidum (strain ATCC 26659 / Pp 5 / PN500)</name>
    <name type="common">Cellular slime mold</name>
    <name type="synonym">Polysphondylium pallidum</name>
    <dbReference type="NCBI Taxonomy" id="670386"/>
    <lineage>
        <taxon>Eukaryota</taxon>
        <taxon>Amoebozoa</taxon>
        <taxon>Evosea</taxon>
        <taxon>Eumycetozoa</taxon>
        <taxon>Dictyostelia</taxon>
        <taxon>Acytosteliales</taxon>
        <taxon>Acytosteliaceae</taxon>
        <taxon>Heterostelium</taxon>
    </lineage>
</organism>
<name>D3AVP0_HETP5</name>
<protein>
    <submittedName>
        <fullName evidence="1">Uncharacterized protein</fullName>
    </submittedName>
</protein>
<dbReference type="InParanoid" id="D3AVP0"/>
<sequence>MIVLSNCLSLVGCSKHIATLVSQIETRKRVSQSTKVNNNTVDEYAKFQDIMKRIESGDTLLNNNNNNDMEVVEQYQYDFSEPNMTNFNSDGKWPYIADSILKKRFELDVFNRAIRYTFEANRIKTIEFDRASLKGVVFGHVEIELMQHRPEYKVEIEFSDHHTYK</sequence>